<dbReference type="SUPFAM" id="SSF48452">
    <property type="entry name" value="TPR-like"/>
    <property type="match status" value="1"/>
</dbReference>
<comment type="caution">
    <text evidence="8">The sequence shown here is derived from an EMBL/GenBank/DDBJ whole genome shotgun (WGS) entry which is preliminary data.</text>
</comment>
<dbReference type="InterPro" id="IPR008266">
    <property type="entry name" value="Tyr_kinase_AS"/>
</dbReference>
<evidence type="ECO:0000256" key="5">
    <source>
        <dbReference type="PROSITE-ProRule" id="PRU10141"/>
    </source>
</evidence>
<evidence type="ECO:0000256" key="3">
    <source>
        <dbReference type="ARBA" id="ARBA00022777"/>
    </source>
</evidence>
<dbReference type="PROSITE" id="PS00107">
    <property type="entry name" value="PROTEIN_KINASE_ATP"/>
    <property type="match status" value="1"/>
</dbReference>
<dbReference type="PANTHER" id="PTHR43289">
    <property type="entry name" value="MITOGEN-ACTIVATED PROTEIN KINASE KINASE KINASE 20-RELATED"/>
    <property type="match status" value="1"/>
</dbReference>
<feature type="domain" description="Protein kinase" evidence="7">
    <location>
        <begin position="12"/>
        <end position="292"/>
    </location>
</feature>
<dbReference type="PANTHER" id="PTHR43289:SF6">
    <property type="entry name" value="SERINE_THREONINE-PROTEIN KINASE NEKL-3"/>
    <property type="match status" value="1"/>
</dbReference>
<evidence type="ECO:0000256" key="6">
    <source>
        <dbReference type="SAM" id="MobiDB-lite"/>
    </source>
</evidence>
<dbReference type="Proteomes" id="UP000315369">
    <property type="component" value="Unassembled WGS sequence"/>
</dbReference>
<keyword evidence="2 5" id="KW-0547">Nucleotide-binding</keyword>
<dbReference type="InterPro" id="IPR017441">
    <property type="entry name" value="Protein_kinase_ATP_BS"/>
</dbReference>
<dbReference type="CDD" id="cd14014">
    <property type="entry name" value="STKc_PknB_like"/>
    <property type="match status" value="1"/>
</dbReference>
<keyword evidence="4 5" id="KW-0067">ATP-binding</keyword>
<dbReference type="EMBL" id="VIFM01000416">
    <property type="protein sequence ID" value="TQF08947.1"/>
    <property type="molecule type" value="Genomic_DNA"/>
</dbReference>
<evidence type="ECO:0000256" key="1">
    <source>
        <dbReference type="ARBA" id="ARBA00022679"/>
    </source>
</evidence>
<dbReference type="PROSITE" id="PS00109">
    <property type="entry name" value="PROTEIN_KINASE_TYR"/>
    <property type="match status" value="1"/>
</dbReference>
<dbReference type="SUPFAM" id="SSF56112">
    <property type="entry name" value="Protein kinase-like (PK-like)"/>
    <property type="match status" value="1"/>
</dbReference>
<dbReference type="RefSeq" id="WP_141649187.1">
    <property type="nucleotide sequence ID" value="NZ_VIFM01000416.1"/>
</dbReference>
<dbReference type="GO" id="GO:0004674">
    <property type="term" value="F:protein serine/threonine kinase activity"/>
    <property type="evidence" value="ECO:0007669"/>
    <property type="project" value="TreeGrafter"/>
</dbReference>
<organism evidence="8 9">
    <name type="scientific">Myxococcus llanfairpwllgwyngyllgogerychwyrndrobwllllantysiliogogogochensis</name>
    <dbReference type="NCBI Taxonomy" id="2590453"/>
    <lineage>
        <taxon>Bacteria</taxon>
        <taxon>Pseudomonadati</taxon>
        <taxon>Myxococcota</taxon>
        <taxon>Myxococcia</taxon>
        <taxon>Myxococcales</taxon>
        <taxon>Cystobacterineae</taxon>
        <taxon>Myxococcaceae</taxon>
        <taxon>Myxococcus</taxon>
    </lineage>
</organism>
<reference evidence="8 9" key="1">
    <citation type="submission" date="2019-06" db="EMBL/GenBank/DDBJ databases">
        <authorList>
            <person name="Livingstone P."/>
            <person name="Whitworth D."/>
        </authorList>
    </citation>
    <scope>NUCLEOTIDE SEQUENCE [LARGE SCALE GENOMIC DNA]</scope>
    <source>
        <strain evidence="8 9">AM401</strain>
    </source>
</reference>
<dbReference type="AlphaFoldDB" id="A0A540WJ96"/>
<sequence>MTHDPHEHLGRYELLTQLGRGGMAETWRARLVGAAGVTKPVLIKKVLPEFANDEAFVSMFISEARISATLSHGNIAQVFDFGRMDGQYFLAMELVDGQPLHRLLRRAAKTGLPQMPIPLATYIALEMCRGLHYAHTRTDEKGAPLHIVHRDISPDNVLISYEGQVKIVDFGIAKARMLRNFNTEPGVVRGKYLYFSPEQARGREVDARTDVWATGLVLYEMLCGQLPVTGTQAAVMSRMVHGEFSSPREVRKELPSALNEIVMRALSVDASIRYESANAFGDALASFLYPFAPRFSTMNLAYLVRELFKPDLLQEGRELTVPPSFLEELAAWRGTDAPPPRPHARPPTPGPAPVSKVSSPRRGAHNAPTVRTPSVAGPSKFPKWGRLGLVAGTGLLALWGTLHWLRPARELEVADVPSHSSRLAHYPEPGDAGGTVSRSAPDASTPRAAQQEALDASSPDTGSEDSVESEPVPEYPAATAFRLDSRRHVLRVPLDLVAFPRLDSTVTYRLWGSSPSDGFAHPAVLEPAPRREPPVFFLLSGEAVRPEVREGVVGRRPISIEGVRAVALFTLGEPTQDDLAYQSVYLKQEDAAVEQRFTFHPEPMRVSASKGLLIRGLDARQTYTLSLNPVGEGVFLRGRAYAPMSQVACIEWSELPSTLEPVRKVDGYAEQPLQFLLPEWREVRVRGIQGLRCGFIDDAVFDNEGEAEVRISPWDPKRPKAPPVEDARVGEATRLATQGQRLARAGQFYDAFLLAEDCLSTVPEQPDCLVLSGVMQARLGRMDGALERYRTFLRRYPSHPKAATVKELLSGHGQTRPASTP</sequence>
<dbReference type="Gene3D" id="3.30.200.20">
    <property type="entry name" value="Phosphorylase Kinase, domain 1"/>
    <property type="match status" value="1"/>
</dbReference>
<accession>A0A540WJ96</accession>
<evidence type="ECO:0000313" key="8">
    <source>
        <dbReference type="EMBL" id="TQF08947.1"/>
    </source>
</evidence>
<feature type="region of interest" description="Disordered" evidence="6">
    <location>
        <begin position="333"/>
        <end position="378"/>
    </location>
</feature>
<proteinExistence type="predicted"/>
<gene>
    <name evidence="8" type="ORF">FJV41_47215</name>
</gene>
<dbReference type="OrthoDB" id="9801841at2"/>
<name>A0A540WJ96_9BACT</name>
<dbReference type="InterPro" id="IPR011009">
    <property type="entry name" value="Kinase-like_dom_sf"/>
</dbReference>
<feature type="compositionally biased region" description="Pro residues" evidence="6">
    <location>
        <begin position="337"/>
        <end position="352"/>
    </location>
</feature>
<evidence type="ECO:0000256" key="4">
    <source>
        <dbReference type="ARBA" id="ARBA00022840"/>
    </source>
</evidence>
<feature type="region of interest" description="Disordered" evidence="6">
    <location>
        <begin position="421"/>
        <end position="473"/>
    </location>
</feature>
<keyword evidence="3 8" id="KW-0418">Kinase</keyword>
<evidence type="ECO:0000256" key="2">
    <source>
        <dbReference type="ARBA" id="ARBA00022741"/>
    </source>
</evidence>
<keyword evidence="9" id="KW-1185">Reference proteome</keyword>
<evidence type="ECO:0000259" key="7">
    <source>
        <dbReference type="PROSITE" id="PS50011"/>
    </source>
</evidence>
<evidence type="ECO:0000313" key="9">
    <source>
        <dbReference type="Proteomes" id="UP000315369"/>
    </source>
</evidence>
<dbReference type="Pfam" id="PF00069">
    <property type="entry name" value="Pkinase"/>
    <property type="match status" value="1"/>
</dbReference>
<protein>
    <submittedName>
        <fullName evidence="8">Protein kinase</fullName>
    </submittedName>
</protein>
<feature type="binding site" evidence="5">
    <location>
        <position position="45"/>
    </location>
    <ligand>
        <name>ATP</name>
        <dbReference type="ChEBI" id="CHEBI:30616"/>
    </ligand>
</feature>
<dbReference type="InterPro" id="IPR000719">
    <property type="entry name" value="Prot_kinase_dom"/>
</dbReference>
<keyword evidence="1" id="KW-0808">Transferase</keyword>
<dbReference type="InterPro" id="IPR011990">
    <property type="entry name" value="TPR-like_helical_dom_sf"/>
</dbReference>
<dbReference type="Gene3D" id="1.25.40.10">
    <property type="entry name" value="Tetratricopeptide repeat domain"/>
    <property type="match status" value="1"/>
</dbReference>
<dbReference type="GO" id="GO:0005524">
    <property type="term" value="F:ATP binding"/>
    <property type="evidence" value="ECO:0007669"/>
    <property type="project" value="UniProtKB-UniRule"/>
</dbReference>
<dbReference type="PROSITE" id="PS50011">
    <property type="entry name" value="PROTEIN_KINASE_DOM"/>
    <property type="match status" value="1"/>
</dbReference>
<dbReference type="Gene3D" id="1.10.510.10">
    <property type="entry name" value="Transferase(Phosphotransferase) domain 1"/>
    <property type="match status" value="1"/>
</dbReference>